<dbReference type="InterPro" id="IPR003672">
    <property type="entry name" value="CobN/Mg_chltase"/>
</dbReference>
<dbReference type="EMBL" id="PVZS01000002">
    <property type="protein sequence ID" value="PSC06692.1"/>
    <property type="molecule type" value="Genomic_DNA"/>
</dbReference>
<keyword evidence="3" id="KW-1185">Reference proteome</keyword>
<reference evidence="3" key="1">
    <citation type="submission" date="2018-03" db="EMBL/GenBank/DDBJ databases">
        <authorList>
            <person name="Sun L."/>
            <person name="Liu H."/>
            <person name="Chen W."/>
            <person name="Huang K."/>
            <person name="Liu W."/>
            <person name="Gao X."/>
        </authorList>
    </citation>
    <scope>NUCLEOTIDE SEQUENCE [LARGE SCALE GENOMIC DNA]</scope>
    <source>
        <strain evidence="3">SH9</strain>
    </source>
</reference>
<organism evidence="2 3">
    <name type="scientific">Alsobacter soli</name>
    <dbReference type="NCBI Taxonomy" id="2109933"/>
    <lineage>
        <taxon>Bacteria</taxon>
        <taxon>Pseudomonadati</taxon>
        <taxon>Pseudomonadota</taxon>
        <taxon>Alphaproteobacteria</taxon>
        <taxon>Hyphomicrobiales</taxon>
        <taxon>Alsobacteraceae</taxon>
        <taxon>Alsobacter</taxon>
    </lineage>
</organism>
<sequence>MHLLRTETRTLDEAEAAVDLAQSPAELVFLSFTDSDMTALARAWEAGRERYPTLRIASLAQLKHPYSVDLYVAGVAAKARFVLVRLLGGMDYWRYGVEELGRAARQHGFQLAIVPGDYRPDERLEAASTLPPDDLRRLWGWFHEGGPDNLASCLAFLSTRTGRALAWREPAPVPSMGVAREFCREPVAAAGLARAARGGWKDLAKDASLPPRPCEQGSDEAIQGEGRAPLDYFAALAMTEAGPPRALVTFYRSVLMAGDTAPIAAVADALAKRGFAVTAAYVSSLKDPAAAEGLAALLAREKPDVILNTTAFSGRADAGGGVLDRADAPVLQAILAGSRLEPWRESSRGLGAADLAMNVVLPELDGRIIAGAVSFKAETERSEALEFAAVAHRPEPSRVAAVADLAAAWARLRGTPAAERRIACVLSDYPHKGGRAGYAVGLDTPASVAAIVEALRGAGYAVGESPDPQDLMRTLGGEGCWASSSNGDEPVLPLVDYAALFASLPSALRASIEGAWGSPYADPSVRDGTFRFRVLRCGNLLVALQPARGLDRDRKADHHDPALPPRHGYVAFYLWLRHVERIHAMVHCGTHGTLEWLPGKAVALSAECAPEAVLGPVPVVYPFIVNNPGEAAQAKRRIAAVTVGHLTPPLVEAGQHGAAAEVEALLDEYADAQGLDARRARMLADAVLQRAAETGLAAEAGLGGSDDPQAELQKLDAWLCDLKEARIGDGLHVFGRSPERWGEAPSDVVQACGPAEMDALLRALDGRFVEPGPAGAPSRGRADVLPTGRNLFSVDPRAIPTRTAWNIGKRTAEEIVTRYAQDHGDWPKRIVLDLWGSATMRTGGDEIAQAMALLGVKPVWDHASSRVSGFEILPTAVFGRPRVDVTLRISGLFRDVFPGQIALFDDAVRAVSELDEEDEENPLAASRRASRADPVRVFGTAPGAYGLGLGQKLAEGQWQDRAELGAAYLAASGHAYSRNSEGAAAAEAFGERVASADAFVHVQDMAEQDVLDSDAFAEHEGGFAAAATSLGARPALYHADTTAPERTKVRTLRQEVARVLRARAANPRWLAGQMRHGWRGAAEIAETVDNLFAHAALAEVVESRQFDLMFDAACGDEAMRAFLLAANPAAARAIADKFDEAQRRGYWRPRRNSTAAILAELRGEHGGAA</sequence>
<dbReference type="Pfam" id="PF02514">
    <property type="entry name" value="CobN-Mg_chel"/>
    <property type="match status" value="2"/>
</dbReference>
<comment type="caution">
    <text evidence="2">The sequence shown here is derived from an EMBL/GenBank/DDBJ whole genome shotgun (WGS) entry which is preliminary data.</text>
</comment>
<proteinExistence type="predicted"/>
<feature type="domain" description="CobN/magnesium chelatase" evidence="1">
    <location>
        <begin position="139"/>
        <end position="740"/>
    </location>
</feature>
<evidence type="ECO:0000313" key="2">
    <source>
        <dbReference type="EMBL" id="PSC06692.1"/>
    </source>
</evidence>
<accession>A0A2T1HYC1</accession>
<name>A0A2T1HYC1_9HYPH</name>
<dbReference type="Proteomes" id="UP000239772">
    <property type="component" value="Unassembled WGS sequence"/>
</dbReference>
<dbReference type="CDD" id="cd10150">
    <property type="entry name" value="CobN_like"/>
    <property type="match status" value="1"/>
</dbReference>
<gene>
    <name evidence="2" type="ORF">SLNSH_02515</name>
</gene>
<evidence type="ECO:0000259" key="1">
    <source>
        <dbReference type="Pfam" id="PF02514"/>
    </source>
</evidence>
<dbReference type="OrthoDB" id="9757976at2"/>
<dbReference type="PANTHER" id="PTHR44119">
    <property type="entry name" value="MAGNESIUM-CHELATASE SUBUNIT CHLH, CHLOROPLASTIC"/>
    <property type="match status" value="1"/>
</dbReference>
<dbReference type="RefSeq" id="WP_106335070.1">
    <property type="nucleotide sequence ID" value="NZ_PVZS01000002.1"/>
</dbReference>
<feature type="domain" description="CobN/magnesium chelatase" evidence="1">
    <location>
        <begin position="749"/>
        <end position="1152"/>
    </location>
</feature>
<dbReference type="PANTHER" id="PTHR44119:SF4">
    <property type="entry name" value="AEROBIC COBALTOCHELATASE SUBUNIT COBN"/>
    <property type="match status" value="1"/>
</dbReference>
<dbReference type="AlphaFoldDB" id="A0A2T1HYC1"/>
<protein>
    <submittedName>
        <fullName evidence="2">Cobaltochelatase subunit CobN</fullName>
    </submittedName>
</protein>
<dbReference type="NCBIfam" id="NF008973">
    <property type="entry name" value="PRK12321.1"/>
    <property type="match status" value="1"/>
</dbReference>
<evidence type="ECO:0000313" key="3">
    <source>
        <dbReference type="Proteomes" id="UP000239772"/>
    </source>
</evidence>